<organism evidence="1 2">
    <name type="scientific">Lacimicrobium alkaliphilum</name>
    <dbReference type="NCBI Taxonomy" id="1526571"/>
    <lineage>
        <taxon>Bacteria</taxon>
        <taxon>Pseudomonadati</taxon>
        <taxon>Pseudomonadota</taxon>
        <taxon>Gammaproteobacteria</taxon>
        <taxon>Alteromonadales</taxon>
        <taxon>Alteromonadaceae</taxon>
        <taxon>Lacimicrobium</taxon>
    </lineage>
</organism>
<evidence type="ECO:0000313" key="2">
    <source>
        <dbReference type="Proteomes" id="UP000614272"/>
    </source>
</evidence>
<evidence type="ECO:0008006" key="3">
    <source>
        <dbReference type="Google" id="ProtNLM"/>
    </source>
</evidence>
<sequence length="93" mass="10795">MNIYDASRNLWHQTWVDNGGMLLLLEGRFEQGSMRLSGEGITDKGEKVLHRITWTPNMEGNTVRQHWQYSKDMGQSWSSLFDGLYKKISDSDN</sequence>
<name>A0ABQ1R8R5_9ALTE</name>
<accession>A0ABQ1R8R5</accession>
<dbReference type="EMBL" id="BMGJ01000005">
    <property type="protein sequence ID" value="GGD62373.1"/>
    <property type="molecule type" value="Genomic_DNA"/>
</dbReference>
<proteinExistence type="predicted"/>
<keyword evidence="2" id="KW-1185">Reference proteome</keyword>
<comment type="caution">
    <text evidence="1">The sequence shown here is derived from an EMBL/GenBank/DDBJ whole genome shotgun (WGS) entry which is preliminary data.</text>
</comment>
<reference evidence="2" key="1">
    <citation type="journal article" date="2019" name="Int. J. Syst. Evol. Microbiol.">
        <title>The Global Catalogue of Microorganisms (GCM) 10K type strain sequencing project: providing services to taxonomists for standard genome sequencing and annotation.</title>
        <authorList>
            <consortium name="The Broad Institute Genomics Platform"/>
            <consortium name="The Broad Institute Genome Sequencing Center for Infectious Disease"/>
            <person name="Wu L."/>
            <person name="Ma J."/>
        </authorList>
    </citation>
    <scope>NUCLEOTIDE SEQUENCE [LARGE SCALE GENOMIC DNA]</scope>
    <source>
        <strain evidence="2">CGMCC 1.12923</strain>
    </source>
</reference>
<protein>
    <recommendedName>
        <fullName evidence="3">DUF1579 domain-containing protein</fullName>
    </recommendedName>
</protein>
<dbReference type="Proteomes" id="UP000614272">
    <property type="component" value="Unassembled WGS sequence"/>
</dbReference>
<evidence type="ECO:0000313" key="1">
    <source>
        <dbReference type="EMBL" id="GGD62373.1"/>
    </source>
</evidence>
<gene>
    <name evidence="1" type="ORF">GCM10011357_17050</name>
</gene>